<proteinExistence type="predicted"/>
<protein>
    <recommendedName>
        <fullName evidence="3">Lipoprotein</fullName>
    </recommendedName>
</protein>
<gene>
    <name evidence="1" type="ORF">MM171A00156_0027</name>
    <name evidence="2" type="ORF">MM171B00154_0071</name>
</gene>
<dbReference type="AlphaFoldDB" id="A0A6M3MG09"/>
<evidence type="ECO:0000313" key="2">
    <source>
        <dbReference type="EMBL" id="QJB04960.1"/>
    </source>
</evidence>
<dbReference type="PROSITE" id="PS51257">
    <property type="entry name" value="PROKAR_LIPOPROTEIN"/>
    <property type="match status" value="1"/>
</dbReference>
<accession>A0A6M3MG09</accession>
<evidence type="ECO:0008006" key="3">
    <source>
        <dbReference type="Google" id="ProtNLM"/>
    </source>
</evidence>
<evidence type="ECO:0000313" key="1">
    <source>
        <dbReference type="EMBL" id="QJB00933.1"/>
    </source>
</evidence>
<organism evidence="2">
    <name type="scientific">viral metagenome</name>
    <dbReference type="NCBI Taxonomy" id="1070528"/>
    <lineage>
        <taxon>unclassified sequences</taxon>
        <taxon>metagenomes</taxon>
        <taxon>organismal metagenomes</taxon>
    </lineage>
</organism>
<dbReference type="EMBL" id="MT143703">
    <property type="protein sequence ID" value="QJB00933.1"/>
    <property type="molecule type" value="Genomic_DNA"/>
</dbReference>
<dbReference type="EMBL" id="MT143892">
    <property type="protein sequence ID" value="QJB04960.1"/>
    <property type="molecule type" value="Genomic_DNA"/>
</dbReference>
<reference evidence="2" key="1">
    <citation type="submission" date="2020-03" db="EMBL/GenBank/DDBJ databases">
        <title>The deep terrestrial virosphere.</title>
        <authorList>
            <person name="Holmfeldt K."/>
            <person name="Nilsson E."/>
            <person name="Simone D."/>
            <person name="Lopez-Fernandez M."/>
            <person name="Wu X."/>
            <person name="de Brujin I."/>
            <person name="Lundin D."/>
            <person name="Andersson A."/>
            <person name="Bertilsson S."/>
            <person name="Dopson M."/>
        </authorList>
    </citation>
    <scope>NUCLEOTIDE SEQUENCE</scope>
    <source>
        <strain evidence="1">MM171A00156</strain>
        <strain evidence="2">MM171B00154</strain>
    </source>
</reference>
<sequence>MRRLVAVCAALMLAGCEDPNAVPVYGKDSGLPANCRAFVQYAVDEYHQGKYTADATFASIERNCGVTGSLWAHKPER</sequence>
<name>A0A6M3MG09_9ZZZZ</name>